<feature type="region of interest" description="Disordered" evidence="9">
    <location>
        <begin position="144"/>
        <end position="163"/>
    </location>
</feature>
<keyword evidence="6 8" id="KW-0460">Magnesium</keyword>
<dbReference type="GO" id="GO:0036297">
    <property type="term" value="P:interstrand cross-link repair"/>
    <property type="evidence" value="ECO:0007669"/>
    <property type="project" value="InterPro"/>
</dbReference>
<dbReference type="EMBL" id="JAACJJ010000001">
    <property type="protein sequence ID" value="KAF5331002.1"/>
    <property type="molecule type" value="Genomic_DNA"/>
</dbReference>
<evidence type="ECO:0000256" key="2">
    <source>
        <dbReference type="ARBA" id="ARBA00005533"/>
    </source>
</evidence>
<comment type="function">
    <text evidence="8">Nuclease required for the repair of DNA interstrand cross-links (ICL). Acts as a 5'-3' exonuclease that anchors at a cut end of DNA and cleaves DNA successively at every third nucleotide, allowing to excise an ICL from one strand through flanking incisions.</text>
</comment>
<dbReference type="GO" id="GO:0017108">
    <property type="term" value="F:5'-flap endonuclease activity"/>
    <property type="evidence" value="ECO:0007669"/>
    <property type="project" value="TreeGrafter"/>
</dbReference>
<dbReference type="Proteomes" id="UP000567179">
    <property type="component" value="Unassembled WGS sequence"/>
</dbReference>
<dbReference type="GO" id="GO:0046872">
    <property type="term" value="F:metal ion binding"/>
    <property type="evidence" value="ECO:0007669"/>
    <property type="project" value="UniProtKB-KW"/>
</dbReference>
<dbReference type="InterPro" id="IPR011856">
    <property type="entry name" value="tRNA_endonuc-like_dom_sf"/>
</dbReference>
<evidence type="ECO:0000256" key="5">
    <source>
        <dbReference type="ARBA" id="ARBA00022801"/>
    </source>
</evidence>
<dbReference type="EC" id="3.1.4.1" evidence="8"/>
<keyword evidence="4 8" id="KW-0479">Metal-binding</keyword>
<reference evidence="11 12" key="1">
    <citation type="journal article" date="2020" name="ISME J.">
        <title>Uncovering the hidden diversity of litter-decomposition mechanisms in mushroom-forming fungi.</title>
        <authorList>
            <person name="Floudas D."/>
            <person name="Bentzer J."/>
            <person name="Ahren D."/>
            <person name="Johansson T."/>
            <person name="Persson P."/>
            <person name="Tunlid A."/>
        </authorList>
    </citation>
    <scope>NUCLEOTIDE SEQUENCE [LARGE SCALE GENOMIC DNA]</scope>
    <source>
        <strain evidence="11 12">CBS 101986</strain>
    </source>
</reference>
<dbReference type="InterPro" id="IPR049132">
    <property type="entry name" value="FAN1-like_euk"/>
</dbReference>
<keyword evidence="3 8" id="KW-0540">Nuclease</keyword>
<dbReference type="Pfam" id="PF21170">
    <property type="entry name" value="FAN1_TPR"/>
    <property type="match status" value="1"/>
</dbReference>
<dbReference type="GO" id="GO:0008409">
    <property type="term" value="F:5'-3' exonuclease activity"/>
    <property type="evidence" value="ECO:0007669"/>
    <property type="project" value="TreeGrafter"/>
</dbReference>
<keyword evidence="8" id="KW-0227">DNA damage</keyword>
<sequence length="985" mass="112141">MAPERTLSRKTVQRLIFCGEENPSEDIETVEELEEERQATTPGEGKRLSAYVEVFEEVVATIVKNEYTLLSDAETELLAQFGRLSYNTRYCLIKLTLRKAKQWHQVSALEAYKKEVGEDGLQASLADLCKPITSLMSQTTITSQYPSQDAAAPQRQPAPFPDLEAAGEPEVIDLTLDDDEEGSPVSAPALANATMREDEEPAIPLDPIQALLQAGDGEGNLEFFCEDETKMSLDEVLHRLTVDKLDILVKQFRCKPARPGAWNKPERIQALKSHASGQGVLSFNATPKKKADKKNHLQTKLPFAAPAKANQEKRLRDMALKELGKCVRVNHDFFRLARRLHTMYYRSMEHPDQLFLDSLLKIFKKRAFSGYRSKRSNNIWSCREELLEYERALELAHLLDEIMNEPTDKEKENQKEKEREKGKEKQGGKTPVRPKPKFKTPSTPGPAARSVSTPLKARQSQTPDVRGADASVFDDDVNLISQDVTEVKKEIRVKEHLEKWILPNWKDLVDKKREEGGVRDVALERFEPGYVYTQMVWKATQCLGPLREYDLELSVIEDLLSQRFWSRGKRGKWYERRAIIRGHLKKKHNGDKNGMEEHQLATLEGLKEALSDPDTGLVYRPGFVVRLLVLEKQLKIPEHLKTQCDAKLKEPTRVEFSGKKLDSLRVDKYGNPILEKENTPGLHSYNFTKKNANALDTPKPEAAPARKAMGKSRWEGKDGNIVNVETLAMEFYEKQGYKGMHAETRLITTIFGMLMWDIIFMDKPGAFETDFQSCPLDMFEDSFYFAREAEIEARVEEIKNGKALEILERHDNWYREKRTWCVCVSWDLCTKEDLAEIVGCFEMNSLAQICKIICQDYKGRSSGGPDLFLWNPEAKKCKFVEVKGPGDNARPNQKIWFDALVQAGVDVEICWVLDANQPKATPSASRKRKSKSQTPKPSARKGKPSEEEEASEVDYELLDPEPEDQLPQLEVAPAPAKRRRISAPN</sequence>
<dbReference type="OrthoDB" id="76364at2759"/>
<keyword evidence="8" id="KW-0234">DNA repair</keyword>
<dbReference type="InterPro" id="IPR049126">
    <property type="entry name" value="FAN1-like_TPR"/>
</dbReference>
<dbReference type="GO" id="GO:0004528">
    <property type="term" value="F:phosphodiesterase I activity"/>
    <property type="evidence" value="ECO:0007669"/>
    <property type="project" value="UniProtKB-EC"/>
</dbReference>
<feature type="domain" description="VRR-NUC" evidence="10">
    <location>
        <begin position="798"/>
        <end position="914"/>
    </location>
</feature>
<comment type="catalytic activity">
    <reaction evidence="1 8">
        <text>Hydrolytically removes 5'-nucleotides successively from the 3'-hydroxy termini of 3'-hydroxy-terminated oligonucleotides.</text>
        <dbReference type="EC" id="3.1.4.1"/>
    </reaction>
</comment>
<feature type="compositionally biased region" description="Polar residues" evidence="9">
    <location>
        <begin position="450"/>
        <end position="463"/>
    </location>
</feature>
<comment type="cofactor">
    <cofactor evidence="8">
        <name>Mg(2+)</name>
        <dbReference type="ChEBI" id="CHEBI:18420"/>
    </cofactor>
    <cofactor evidence="8">
        <name>Mn(2+)</name>
        <dbReference type="ChEBI" id="CHEBI:29035"/>
    </cofactor>
</comment>
<evidence type="ECO:0000256" key="8">
    <source>
        <dbReference type="RuleBase" id="RU365033"/>
    </source>
</evidence>
<organism evidence="11 12">
    <name type="scientific">Psilocybe cf. subviscida</name>
    <dbReference type="NCBI Taxonomy" id="2480587"/>
    <lineage>
        <taxon>Eukaryota</taxon>
        <taxon>Fungi</taxon>
        <taxon>Dikarya</taxon>
        <taxon>Basidiomycota</taxon>
        <taxon>Agaricomycotina</taxon>
        <taxon>Agaricomycetes</taxon>
        <taxon>Agaricomycetidae</taxon>
        <taxon>Agaricales</taxon>
        <taxon>Agaricineae</taxon>
        <taxon>Strophariaceae</taxon>
        <taxon>Psilocybe</taxon>
    </lineage>
</organism>
<keyword evidence="8" id="KW-0539">Nucleus</keyword>
<accession>A0A8H5FBZ7</accession>
<evidence type="ECO:0000256" key="4">
    <source>
        <dbReference type="ARBA" id="ARBA00022723"/>
    </source>
</evidence>
<gene>
    <name evidence="11" type="ORF">D9619_005243</name>
</gene>
<evidence type="ECO:0000256" key="1">
    <source>
        <dbReference type="ARBA" id="ARBA00000983"/>
    </source>
</evidence>
<dbReference type="GO" id="GO:0005634">
    <property type="term" value="C:nucleus"/>
    <property type="evidence" value="ECO:0007669"/>
    <property type="project" value="UniProtKB-SubCell"/>
</dbReference>
<keyword evidence="12" id="KW-1185">Reference proteome</keyword>
<feature type="compositionally biased region" description="Acidic residues" evidence="9">
    <location>
        <begin position="946"/>
        <end position="964"/>
    </location>
</feature>
<dbReference type="InterPro" id="IPR033315">
    <property type="entry name" value="Fan1-like"/>
</dbReference>
<dbReference type="Pfam" id="PF08774">
    <property type="entry name" value="VRR_NUC"/>
    <property type="match status" value="1"/>
</dbReference>
<proteinExistence type="inferred from homology"/>
<name>A0A8H5FBZ7_9AGAR</name>
<feature type="compositionally biased region" description="Basic residues" evidence="9">
    <location>
        <begin position="976"/>
        <end position="985"/>
    </location>
</feature>
<dbReference type="Gene3D" id="3.40.1350.10">
    <property type="match status" value="1"/>
</dbReference>
<dbReference type="AlphaFoldDB" id="A0A8H5FBZ7"/>
<feature type="region of interest" description="Disordered" evidence="9">
    <location>
        <begin position="920"/>
        <end position="985"/>
    </location>
</feature>
<dbReference type="SMART" id="SM00990">
    <property type="entry name" value="VRR_NUC"/>
    <property type="match status" value="1"/>
</dbReference>
<feature type="region of interest" description="Disordered" evidence="9">
    <location>
        <begin position="404"/>
        <end position="469"/>
    </location>
</feature>
<comment type="subcellular location">
    <subcellularLocation>
        <location evidence="8">Nucleus</location>
    </subcellularLocation>
</comment>
<keyword evidence="7 8" id="KW-0464">Manganese</keyword>
<keyword evidence="5 8" id="KW-0378">Hydrolase</keyword>
<feature type="compositionally biased region" description="Basic and acidic residues" evidence="9">
    <location>
        <begin position="404"/>
        <end position="427"/>
    </location>
</feature>
<evidence type="ECO:0000256" key="3">
    <source>
        <dbReference type="ARBA" id="ARBA00022722"/>
    </source>
</evidence>
<dbReference type="GO" id="GO:0070336">
    <property type="term" value="F:flap-structured DNA binding"/>
    <property type="evidence" value="ECO:0007669"/>
    <property type="project" value="TreeGrafter"/>
</dbReference>
<dbReference type="InterPro" id="IPR014883">
    <property type="entry name" value="VRR_NUC"/>
</dbReference>
<dbReference type="PANTHER" id="PTHR15749">
    <property type="entry name" value="FANCONI-ASSOCIATED NUCLEASE 1"/>
    <property type="match status" value="1"/>
</dbReference>
<evidence type="ECO:0000259" key="10">
    <source>
        <dbReference type="SMART" id="SM00990"/>
    </source>
</evidence>
<evidence type="ECO:0000256" key="9">
    <source>
        <dbReference type="SAM" id="MobiDB-lite"/>
    </source>
</evidence>
<evidence type="ECO:0000313" key="11">
    <source>
        <dbReference type="EMBL" id="KAF5331002.1"/>
    </source>
</evidence>
<evidence type="ECO:0000256" key="6">
    <source>
        <dbReference type="ARBA" id="ARBA00022842"/>
    </source>
</evidence>
<dbReference type="PANTHER" id="PTHR15749:SF4">
    <property type="entry name" value="FANCONI-ASSOCIATED NUCLEASE 1"/>
    <property type="match status" value="1"/>
</dbReference>
<feature type="compositionally biased region" description="Low complexity" evidence="9">
    <location>
        <begin position="146"/>
        <end position="157"/>
    </location>
</feature>
<evidence type="ECO:0000256" key="7">
    <source>
        <dbReference type="ARBA" id="ARBA00023211"/>
    </source>
</evidence>
<comment type="caution">
    <text evidence="11">The sequence shown here is derived from an EMBL/GenBank/DDBJ whole genome shotgun (WGS) entry which is preliminary data.</text>
</comment>
<protein>
    <recommendedName>
        <fullName evidence="8">Fanconi-associated nuclease</fullName>
        <ecNumber evidence="8">3.1.4.1</ecNumber>
    </recommendedName>
</protein>
<evidence type="ECO:0000313" key="12">
    <source>
        <dbReference type="Proteomes" id="UP000567179"/>
    </source>
</evidence>
<comment type="similarity">
    <text evidence="2 8">Belongs to the FAN1 family.</text>
</comment>
<dbReference type="CDD" id="cd22326">
    <property type="entry name" value="FAN1-like"/>
    <property type="match status" value="1"/>
</dbReference>